<gene>
    <name evidence="1" type="ORF">EDEG_02130</name>
</gene>
<dbReference type="VEuPathDB" id="MicrosporidiaDB:EDEG_02130"/>
<organism evidence="1 2">
    <name type="scientific">Edhazardia aedis (strain USNM 41457)</name>
    <name type="common">Microsporidian parasite</name>
    <dbReference type="NCBI Taxonomy" id="1003232"/>
    <lineage>
        <taxon>Eukaryota</taxon>
        <taxon>Fungi</taxon>
        <taxon>Fungi incertae sedis</taxon>
        <taxon>Microsporidia</taxon>
        <taxon>Edhazardia</taxon>
    </lineage>
</organism>
<sequence>MDAENKFIEIEIYSKALSYLEYLYNYMCLYIVNDKSIEHTNLQNFFYKLKNTFYTFLSQYNTNDPHIPNFITMVELDFNNLINSFHIHISTLDDDKQKQKINYALKSCAKQLETYFSRITKNSQTSKIHQNRYFNFLDKTNSIDENDVIDFSIRNEFKYTWKTLKNYRFHLESWSNLNNKKNHEIFNEIRTSIYKLAKVCNVVVEYVYIHKKLCGDKTNLELRNIEEMLFSEIFGFYSFTHKFLSFHVIYGDILEDQILEIKLSKIGDSLILIIRILKIYLSKLINIKYKEEQEDIINVLEALKSPLLTYLRILCCARISEN</sequence>
<dbReference type="InParanoid" id="J9D712"/>
<keyword evidence="2" id="KW-1185">Reference proteome</keyword>
<protein>
    <submittedName>
        <fullName evidence="1">Uncharacterized protein</fullName>
    </submittedName>
</protein>
<evidence type="ECO:0000313" key="2">
    <source>
        <dbReference type="Proteomes" id="UP000003163"/>
    </source>
</evidence>
<reference evidence="1 2" key="1">
    <citation type="submission" date="2011-08" db="EMBL/GenBank/DDBJ databases">
        <authorList>
            <person name="Liu Z.J."/>
            <person name="Shi F.L."/>
            <person name="Lu J.Q."/>
            <person name="Li M."/>
            <person name="Wang Z.L."/>
        </authorList>
    </citation>
    <scope>NUCLEOTIDE SEQUENCE [LARGE SCALE GENOMIC DNA]</scope>
    <source>
        <strain evidence="1 2">USNM 41457</strain>
    </source>
</reference>
<dbReference type="AlphaFoldDB" id="J9D712"/>
<dbReference type="HOGENOM" id="CLU_055473_0_0_1"/>
<dbReference type="EMBL" id="AFBI03000035">
    <property type="protein sequence ID" value="EJW03546.1"/>
    <property type="molecule type" value="Genomic_DNA"/>
</dbReference>
<reference evidence="2" key="2">
    <citation type="submission" date="2015-07" db="EMBL/GenBank/DDBJ databases">
        <title>Contrasting host-pathogen interactions and genome evolution in two generalist and specialist microsporidian pathogens of mosquitoes.</title>
        <authorList>
            <consortium name="The Broad Institute Genomics Platform"/>
            <consortium name="The Broad Institute Genome Sequencing Center for Infectious Disease"/>
            <person name="Cuomo C.A."/>
            <person name="Sanscrainte N.D."/>
            <person name="Goldberg J.M."/>
            <person name="Heiman D."/>
            <person name="Young S."/>
            <person name="Zeng Q."/>
            <person name="Becnel J.J."/>
            <person name="Birren B.W."/>
        </authorList>
    </citation>
    <scope>NUCLEOTIDE SEQUENCE [LARGE SCALE GENOMIC DNA]</scope>
    <source>
        <strain evidence="2">USNM 41457</strain>
    </source>
</reference>
<evidence type="ECO:0000313" key="1">
    <source>
        <dbReference type="EMBL" id="EJW03546.1"/>
    </source>
</evidence>
<proteinExistence type="predicted"/>
<accession>J9D712</accession>
<name>J9D712_EDHAE</name>
<dbReference type="Proteomes" id="UP000003163">
    <property type="component" value="Unassembled WGS sequence"/>
</dbReference>
<comment type="caution">
    <text evidence="1">The sequence shown here is derived from an EMBL/GenBank/DDBJ whole genome shotgun (WGS) entry which is preliminary data.</text>
</comment>